<evidence type="ECO:0000313" key="4">
    <source>
        <dbReference type="EMBL" id="PPS19091.1"/>
    </source>
</evidence>
<proteinExistence type="inferred from homology"/>
<dbReference type="GO" id="GO:0016042">
    <property type="term" value="P:lipid catabolic process"/>
    <property type="evidence" value="ECO:0007669"/>
    <property type="project" value="UniProtKB-KW"/>
</dbReference>
<dbReference type="AlphaFoldDB" id="A0A2P5YU13"/>
<dbReference type="SUPFAM" id="SSF52151">
    <property type="entry name" value="FabD/lysophospholipase-like"/>
    <property type="match status" value="1"/>
</dbReference>
<dbReference type="OrthoDB" id="1933492at2759"/>
<accession>A0A2P5YU13</accession>
<evidence type="ECO:0000313" key="5">
    <source>
        <dbReference type="Proteomes" id="UP000239757"/>
    </source>
</evidence>
<dbReference type="EMBL" id="KZ662789">
    <property type="protein sequence ID" value="PPS19091.1"/>
    <property type="molecule type" value="Genomic_DNA"/>
</dbReference>
<evidence type="ECO:0000256" key="1">
    <source>
        <dbReference type="ARBA" id="ARBA00010240"/>
    </source>
</evidence>
<keyword evidence="2" id="KW-0378">Hydrolase</keyword>
<reference evidence="4 5" key="1">
    <citation type="submission" date="2015-01" db="EMBL/GenBank/DDBJ databases">
        <title>Genome of allotetraploid Gossypium barbadense reveals genomic plasticity and fiber elongation in cotton evolution.</title>
        <authorList>
            <person name="Chen X."/>
            <person name="Liu X."/>
            <person name="Zhao B."/>
            <person name="Zheng H."/>
            <person name="Hu Y."/>
            <person name="Lu G."/>
            <person name="Yang C."/>
            <person name="Chen J."/>
            <person name="Shan C."/>
            <person name="Zhang L."/>
            <person name="Zhou Y."/>
            <person name="Wang L."/>
            <person name="Guo W."/>
            <person name="Bai Y."/>
            <person name="Ruan J."/>
            <person name="Shangguan X."/>
            <person name="Mao Y."/>
            <person name="Jiang J."/>
            <person name="Zhu Y."/>
            <person name="Lei J."/>
            <person name="Kang H."/>
            <person name="Chen S."/>
            <person name="He X."/>
            <person name="Wang R."/>
            <person name="Wang Y."/>
            <person name="Chen J."/>
            <person name="Wang L."/>
            <person name="Yu S."/>
            <person name="Wang B."/>
            <person name="Wei J."/>
            <person name="Song S."/>
            <person name="Lu X."/>
            <person name="Gao Z."/>
            <person name="Gu W."/>
            <person name="Deng X."/>
            <person name="Ma D."/>
            <person name="Wang S."/>
            <person name="Liang W."/>
            <person name="Fang L."/>
            <person name="Cai C."/>
            <person name="Zhu X."/>
            <person name="Zhou B."/>
            <person name="Zhang Y."/>
            <person name="Chen Z."/>
            <person name="Xu S."/>
            <person name="Zhu R."/>
            <person name="Wang S."/>
            <person name="Zhang T."/>
            <person name="Zhao G."/>
        </authorList>
    </citation>
    <scope>NUCLEOTIDE SEQUENCE [LARGE SCALE GENOMIC DNA]</scope>
    <source>
        <strain evidence="5">cv. Xinhai21</strain>
        <tissue evidence="4">Leaf</tissue>
    </source>
</reference>
<dbReference type="InterPro" id="IPR016035">
    <property type="entry name" value="Acyl_Trfase/lysoPLipase"/>
</dbReference>
<keyword evidence="3" id="KW-0443">Lipid metabolism</keyword>
<gene>
    <name evidence="4" type="ORF">GOBAR_AA01497</name>
</gene>
<protein>
    <submittedName>
        <fullName evidence="4">Uncharacterized protein</fullName>
    </submittedName>
</protein>
<dbReference type="Gene3D" id="3.40.1090.10">
    <property type="entry name" value="Cytosolic phospholipase A2 catalytic domain"/>
    <property type="match status" value="1"/>
</dbReference>
<dbReference type="PANTHER" id="PTHR32241:SF13">
    <property type="entry name" value="INACTIVE PATATIN-LIKE PROTEIN 9-RELATED"/>
    <property type="match status" value="1"/>
</dbReference>
<dbReference type="PANTHER" id="PTHR32241">
    <property type="entry name" value="PATATIN-LIKE PROTEIN 6"/>
    <property type="match status" value="1"/>
</dbReference>
<keyword evidence="3" id="KW-0442">Lipid degradation</keyword>
<organism evidence="4 5">
    <name type="scientific">Gossypium barbadense</name>
    <name type="common">Sea Island cotton</name>
    <name type="synonym">Hibiscus barbadensis</name>
    <dbReference type="NCBI Taxonomy" id="3634"/>
    <lineage>
        <taxon>Eukaryota</taxon>
        <taxon>Viridiplantae</taxon>
        <taxon>Streptophyta</taxon>
        <taxon>Embryophyta</taxon>
        <taxon>Tracheophyta</taxon>
        <taxon>Spermatophyta</taxon>
        <taxon>Magnoliopsida</taxon>
        <taxon>eudicotyledons</taxon>
        <taxon>Gunneridae</taxon>
        <taxon>Pentapetalae</taxon>
        <taxon>rosids</taxon>
        <taxon>malvids</taxon>
        <taxon>Malvales</taxon>
        <taxon>Malvaceae</taxon>
        <taxon>Malvoideae</taxon>
        <taxon>Gossypium</taxon>
    </lineage>
</organism>
<dbReference type="Proteomes" id="UP000239757">
    <property type="component" value="Unassembled WGS sequence"/>
</dbReference>
<dbReference type="GO" id="GO:0016787">
    <property type="term" value="F:hydrolase activity"/>
    <property type="evidence" value="ECO:0007669"/>
    <property type="project" value="UniProtKB-KW"/>
</dbReference>
<sequence length="152" mass="17532">MELRKVTWEIFYQTGTVMNRIKTGDLNVQIVDFVDIINGSGIDAILATMLFADDGTGRPIFITSEAVKFITQNNSVLFKVNKLVGVLHCRKRFSGRSMDNVLQEIFRREDGMFLTLKATCKHLLVTFYNLKTYAPFYWIFYEGKVEIEAKKD</sequence>
<name>A0A2P5YU13_GOSBA</name>
<comment type="similarity">
    <text evidence="1">Belongs to the patatin family.</text>
</comment>
<evidence type="ECO:0000256" key="2">
    <source>
        <dbReference type="ARBA" id="ARBA00022801"/>
    </source>
</evidence>
<evidence type="ECO:0000256" key="3">
    <source>
        <dbReference type="ARBA" id="ARBA00022963"/>
    </source>
</evidence>